<organism evidence="1 2">
    <name type="scientific">Goodea atripinnis</name>
    <dbReference type="NCBI Taxonomy" id="208336"/>
    <lineage>
        <taxon>Eukaryota</taxon>
        <taxon>Metazoa</taxon>
        <taxon>Chordata</taxon>
        <taxon>Craniata</taxon>
        <taxon>Vertebrata</taxon>
        <taxon>Euteleostomi</taxon>
        <taxon>Actinopterygii</taxon>
        <taxon>Neopterygii</taxon>
        <taxon>Teleostei</taxon>
        <taxon>Neoteleostei</taxon>
        <taxon>Acanthomorphata</taxon>
        <taxon>Ovalentaria</taxon>
        <taxon>Atherinomorphae</taxon>
        <taxon>Cyprinodontiformes</taxon>
        <taxon>Goodeidae</taxon>
        <taxon>Goodea</taxon>
    </lineage>
</organism>
<gene>
    <name evidence="1" type="ORF">GOODEAATRI_007745</name>
</gene>
<name>A0ABV0PLP4_9TELE</name>
<reference evidence="1 2" key="1">
    <citation type="submission" date="2021-06" db="EMBL/GenBank/DDBJ databases">
        <authorList>
            <person name="Palmer J.M."/>
        </authorList>
    </citation>
    <scope>NUCLEOTIDE SEQUENCE [LARGE SCALE GENOMIC DNA]</scope>
    <source>
        <strain evidence="1 2">GA_2019</strain>
        <tissue evidence="1">Muscle</tissue>
    </source>
</reference>
<keyword evidence="2" id="KW-1185">Reference proteome</keyword>
<evidence type="ECO:0000313" key="1">
    <source>
        <dbReference type="EMBL" id="MEQ2184421.1"/>
    </source>
</evidence>
<evidence type="ECO:0000313" key="2">
    <source>
        <dbReference type="Proteomes" id="UP001476798"/>
    </source>
</evidence>
<accession>A0ABV0PLP4</accession>
<sequence>MIGQAFRVTLLPWRTVGFFSHRKNSGSVWMHSNFGVLLRTSSGNQECFINIMCYAEGKCGSMVAEVADLQAFTDVPFSVRREDANTTVNMEKDSTPPNLFLLFDPPTGDVTVCADKPSILCT</sequence>
<dbReference type="EMBL" id="JAHRIO010080363">
    <property type="protein sequence ID" value="MEQ2184421.1"/>
    <property type="molecule type" value="Genomic_DNA"/>
</dbReference>
<protein>
    <submittedName>
        <fullName evidence="1">Uncharacterized protein</fullName>
    </submittedName>
</protein>
<dbReference type="Proteomes" id="UP001476798">
    <property type="component" value="Unassembled WGS sequence"/>
</dbReference>
<proteinExistence type="predicted"/>
<comment type="caution">
    <text evidence="1">The sequence shown here is derived from an EMBL/GenBank/DDBJ whole genome shotgun (WGS) entry which is preliminary data.</text>
</comment>